<gene>
    <name evidence="1" type="ORF">K466DRAFT_591815</name>
</gene>
<dbReference type="EMBL" id="ML211760">
    <property type="protein sequence ID" value="TFK80500.1"/>
    <property type="molecule type" value="Genomic_DNA"/>
</dbReference>
<dbReference type="STRING" id="1314778.A0A5C3NWV7"/>
<dbReference type="Proteomes" id="UP000308197">
    <property type="component" value="Unassembled WGS sequence"/>
</dbReference>
<sequence>MLHPCYWHAGLLMAALVGEDVKTLHSNAAIKYPNNLEEGGGYVKAKKAGTFADLFRIVTTKDIAAEQARLGPTLEAKEIEFAERAQAILDNIHRYIAEGRKRSPEEREEVFKRLKEGIRLRAGGCYLGR</sequence>
<dbReference type="AlphaFoldDB" id="A0A5C3NWV7"/>
<dbReference type="InParanoid" id="A0A5C3NWV7"/>
<evidence type="ECO:0000313" key="2">
    <source>
        <dbReference type="Proteomes" id="UP000308197"/>
    </source>
</evidence>
<accession>A0A5C3NWV7</accession>
<organism evidence="1 2">
    <name type="scientific">Polyporus arcularius HHB13444</name>
    <dbReference type="NCBI Taxonomy" id="1314778"/>
    <lineage>
        <taxon>Eukaryota</taxon>
        <taxon>Fungi</taxon>
        <taxon>Dikarya</taxon>
        <taxon>Basidiomycota</taxon>
        <taxon>Agaricomycotina</taxon>
        <taxon>Agaricomycetes</taxon>
        <taxon>Polyporales</taxon>
        <taxon>Polyporaceae</taxon>
        <taxon>Polyporus</taxon>
    </lineage>
</organism>
<protein>
    <submittedName>
        <fullName evidence="1">Uncharacterized protein</fullName>
    </submittedName>
</protein>
<keyword evidence="2" id="KW-1185">Reference proteome</keyword>
<proteinExistence type="predicted"/>
<evidence type="ECO:0000313" key="1">
    <source>
        <dbReference type="EMBL" id="TFK80500.1"/>
    </source>
</evidence>
<name>A0A5C3NWV7_9APHY</name>
<reference evidence="1 2" key="1">
    <citation type="journal article" date="2019" name="Nat. Ecol. Evol.">
        <title>Megaphylogeny resolves global patterns of mushroom evolution.</title>
        <authorList>
            <person name="Varga T."/>
            <person name="Krizsan K."/>
            <person name="Foldi C."/>
            <person name="Dima B."/>
            <person name="Sanchez-Garcia M."/>
            <person name="Sanchez-Ramirez S."/>
            <person name="Szollosi G.J."/>
            <person name="Szarkandi J.G."/>
            <person name="Papp V."/>
            <person name="Albert L."/>
            <person name="Andreopoulos W."/>
            <person name="Angelini C."/>
            <person name="Antonin V."/>
            <person name="Barry K.W."/>
            <person name="Bougher N.L."/>
            <person name="Buchanan P."/>
            <person name="Buyck B."/>
            <person name="Bense V."/>
            <person name="Catcheside P."/>
            <person name="Chovatia M."/>
            <person name="Cooper J."/>
            <person name="Damon W."/>
            <person name="Desjardin D."/>
            <person name="Finy P."/>
            <person name="Geml J."/>
            <person name="Haridas S."/>
            <person name="Hughes K."/>
            <person name="Justo A."/>
            <person name="Karasinski D."/>
            <person name="Kautmanova I."/>
            <person name="Kiss B."/>
            <person name="Kocsube S."/>
            <person name="Kotiranta H."/>
            <person name="LaButti K.M."/>
            <person name="Lechner B.E."/>
            <person name="Liimatainen K."/>
            <person name="Lipzen A."/>
            <person name="Lukacs Z."/>
            <person name="Mihaltcheva S."/>
            <person name="Morgado L.N."/>
            <person name="Niskanen T."/>
            <person name="Noordeloos M.E."/>
            <person name="Ohm R.A."/>
            <person name="Ortiz-Santana B."/>
            <person name="Ovrebo C."/>
            <person name="Racz N."/>
            <person name="Riley R."/>
            <person name="Savchenko A."/>
            <person name="Shiryaev A."/>
            <person name="Soop K."/>
            <person name="Spirin V."/>
            <person name="Szebenyi C."/>
            <person name="Tomsovsky M."/>
            <person name="Tulloss R.E."/>
            <person name="Uehling J."/>
            <person name="Grigoriev I.V."/>
            <person name="Vagvolgyi C."/>
            <person name="Papp T."/>
            <person name="Martin F.M."/>
            <person name="Miettinen O."/>
            <person name="Hibbett D.S."/>
            <person name="Nagy L.G."/>
        </authorList>
    </citation>
    <scope>NUCLEOTIDE SEQUENCE [LARGE SCALE GENOMIC DNA]</scope>
    <source>
        <strain evidence="1 2">HHB13444</strain>
    </source>
</reference>